<evidence type="ECO:0000313" key="9">
    <source>
        <dbReference type="Proteomes" id="UP000823123"/>
    </source>
</evidence>
<dbReference type="Pfam" id="PF02690">
    <property type="entry name" value="Na_Pi_cotrans"/>
    <property type="match status" value="1"/>
</dbReference>
<evidence type="ECO:0000256" key="2">
    <source>
        <dbReference type="ARBA" id="ARBA00022475"/>
    </source>
</evidence>
<dbReference type="SUPFAM" id="SSF109755">
    <property type="entry name" value="PhoU-like"/>
    <property type="match status" value="1"/>
</dbReference>
<dbReference type="NCBIfam" id="TIGR00704">
    <property type="entry name" value="NaPi_cotrn_rel"/>
    <property type="match status" value="1"/>
</dbReference>
<dbReference type="NCBIfam" id="NF037997">
    <property type="entry name" value="Na_Pi_symport"/>
    <property type="match status" value="1"/>
</dbReference>
<dbReference type="PANTHER" id="PTHR10010:SF46">
    <property type="entry name" value="SODIUM-DEPENDENT PHOSPHATE TRANSPORT PROTEIN 2B"/>
    <property type="match status" value="1"/>
</dbReference>
<evidence type="ECO:0000313" key="8">
    <source>
        <dbReference type="EMBL" id="MBK1468789.1"/>
    </source>
</evidence>
<keyword evidence="2" id="KW-1003">Cell membrane</keyword>
<reference evidence="8 9" key="1">
    <citation type="submission" date="2020-09" db="EMBL/GenBank/DDBJ databases">
        <title>Parvimonas S3374 sp. nov.</title>
        <authorList>
            <person name="Buhl M."/>
        </authorList>
    </citation>
    <scope>NUCLEOTIDE SEQUENCE [LARGE SCALE GENOMIC DNA]</scope>
    <source>
        <strain evidence="8 9">S3374</strain>
    </source>
</reference>
<sequence length="534" mass="59223">MSIIISVLGGLGLFLYGMNLMGAGLQKSCGEKLKGIIAAITKNRIYAVLVGIFVTMIIQSSSATTVMAIGFVNAGFMTLAQSVGIIIGANVGTTVTAQLIAFDISKYAPLVISLGVFLWMRAKNDRKKDIAEILIGFGILFLGMSIMSNGLAPLSKEQWFKDILIKLNNPFVGVLAGIFLTTILQSSSASIGLLEALGMQGAININQAFGILFGDNIGTTTTAMISSIGASKNAKRAAFIHFLFNLIGTILFLTILRIPVQYLVEYISPGNVQRQIANAHTLFNVINVFIQLPFANFLVKISQAVIKGEDNLEERYSEHLDKRILETPSIAIIQTQKEVVRMGEVVIESLEKTIEAFKTKSSKNISFVLEREKMINGLEKEIIDYLVPLADKNLSDEEKHKVFVMMYSINDYERIGDHCENIIELIQEIKDENSVFSKTAFDEYEKISSDILKIVRDTTNAYKNNDLDLAKNCISIEEEVDILEETYRRNHMDRINRGICEINAGVKFLDIISNFERIADHSVNIANYTLGKEL</sequence>
<evidence type="ECO:0000259" key="7">
    <source>
        <dbReference type="Pfam" id="PF01895"/>
    </source>
</evidence>
<accession>A0ABS1C9J8</accession>
<dbReference type="RefSeq" id="WP_201275697.1">
    <property type="nucleotide sequence ID" value="NZ_JACVDA010000014.1"/>
</dbReference>
<evidence type="ECO:0000256" key="3">
    <source>
        <dbReference type="ARBA" id="ARBA00022692"/>
    </source>
</evidence>
<comment type="caution">
    <text evidence="8">The sequence shown here is derived from an EMBL/GenBank/DDBJ whole genome shotgun (WGS) entry which is preliminary data.</text>
</comment>
<feature type="transmembrane region" description="Helical" evidence="6">
    <location>
        <begin position="280"/>
        <end position="299"/>
    </location>
</feature>
<keyword evidence="4 6" id="KW-1133">Transmembrane helix</keyword>
<dbReference type="Pfam" id="PF01895">
    <property type="entry name" value="PhoU"/>
    <property type="match status" value="2"/>
</dbReference>
<keyword evidence="3 6" id="KW-0812">Transmembrane</keyword>
<dbReference type="InterPro" id="IPR004633">
    <property type="entry name" value="NaPi_cotrn-rel/YqeW-like"/>
</dbReference>
<feature type="transmembrane region" description="Helical" evidence="6">
    <location>
        <begin position="131"/>
        <end position="151"/>
    </location>
</feature>
<evidence type="ECO:0000256" key="4">
    <source>
        <dbReference type="ARBA" id="ARBA00022989"/>
    </source>
</evidence>
<evidence type="ECO:0000256" key="6">
    <source>
        <dbReference type="SAM" id="Phobius"/>
    </source>
</evidence>
<organism evidence="8 9">
    <name type="scientific">Parvimonas parva</name>
    <dbReference type="NCBI Taxonomy" id="2769485"/>
    <lineage>
        <taxon>Bacteria</taxon>
        <taxon>Bacillati</taxon>
        <taxon>Bacillota</taxon>
        <taxon>Tissierellia</taxon>
        <taxon>Tissierellales</taxon>
        <taxon>Peptoniphilaceae</taxon>
        <taxon>Parvimonas</taxon>
    </lineage>
</organism>
<dbReference type="InterPro" id="IPR003841">
    <property type="entry name" value="Na/Pi_transpt"/>
</dbReference>
<dbReference type="InterPro" id="IPR038078">
    <property type="entry name" value="PhoU-like_sf"/>
</dbReference>
<evidence type="ECO:0000256" key="1">
    <source>
        <dbReference type="ARBA" id="ARBA00004651"/>
    </source>
</evidence>
<feature type="transmembrane region" description="Helical" evidence="6">
    <location>
        <begin position="36"/>
        <end position="58"/>
    </location>
</feature>
<feature type="domain" description="PhoU" evidence="7">
    <location>
        <begin position="340"/>
        <end position="425"/>
    </location>
</feature>
<dbReference type="Gene3D" id="1.20.58.220">
    <property type="entry name" value="Phosphate transport system protein phou homolog 2, domain 2"/>
    <property type="match status" value="1"/>
</dbReference>
<evidence type="ECO:0000256" key="5">
    <source>
        <dbReference type="ARBA" id="ARBA00023136"/>
    </source>
</evidence>
<feature type="transmembrane region" description="Helical" evidence="6">
    <location>
        <begin position="238"/>
        <end position="260"/>
    </location>
</feature>
<proteinExistence type="predicted"/>
<feature type="transmembrane region" description="Helical" evidence="6">
    <location>
        <begin position="171"/>
        <end position="194"/>
    </location>
</feature>
<protein>
    <submittedName>
        <fullName evidence="8">Na/Pi cotransporter family protein</fullName>
    </submittedName>
</protein>
<gene>
    <name evidence="8" type="ORF">IBJ83_05600</name>
</gene>
<keyword evidence="9" id="KW-1185">Reference proteome</keyword>
<feature type="domain" description="PhoU" evidence="7">
    <location>
        <begin position="447"/>
        <end position="528"/>
    </location>
</feature>
<dbReference type="PANTHER" id="PTHR10010">
    <property type="entry name" value="SOLUTE CARRIER FAMILY 34 SODIUM PHOSPHATE , MEMBER 2-RELATED"/>
    <property type="match status" value="1"/>
</dbReference>
<name>A0ABS1C9J8_9FIRM</name>
<dbReference type="Proteomes" id="UP000823123">
    <property type="component" value="Unassembled WGS sequence"/>
</dbReference>
<dbReference type="EMBL" id="JACVDA010000014">
    <property type="protein sequence ID" value="MBK1468789.1"/>
    <property type="molecule type" value="Genomic_DNA"/>
</dbReference>
<dbReference type="InterPro" id="IPR026022">
    <property type="entry name" value="PhoU_dom"/>
</dbReference>
<comment type="subcellular location">
    <subcellularLocation>
        <location evidence="1">Cell membrane</location>
        <topology evidence="1">Multi-pass membrane protein</topology>
    </subcellularLocation>
</comment>
<keyword evidence="5 6" id="KW-0472">Membrane</keyword>